<evidence type="ECO:0000313" key="7">
    <source>
        <dbReference type="EMBL" id="MCW8107214.1"/>
    </source>
</evidence>
<dbReference type="Proteomes" id="UP001142810">
    <property type="component" value="Unassembled WGS sequence"/>
</dbReference>
<dbReference type="InterPro" id="IPR015421">
    <property type="entry name" value="PyrdxlP-dep_Trfase_major"/>
</dbReference>
<keyword evidence="3" id="KW-0210">Decarboxylase</keyword>
<dbReference type="EMBL" id="JAPFRD010000002">
    <property type="protein sequence ID" value="MCW8107214.1"/>
    <property type="molecule type" value="Genomic_DNA"/>
</dbReference>
<evidence type="ECO:0000256" key="6">
    <source>
        <dbReference type="RuleBase" id="RU000382"/>
    </source>
</evidence>
<dbReference type="PANTHER" id="PTHR46101:SF2">
    <property type="entry name" value="SERINE DECARBOXYLASE"/>
    <property type="match status" value="1"/>
</dbReference>
<proteinExistence type="inferred from homology"/>
<protein>
    <submittedName>
        <fullName evidence="7">Histidine decarboxylase</fullName>
        <ecNumber evidence="7">4.1.1.22</ecNumber>
    </submittedName>
</protein>
<evidence type="ECO:0000256" key="2">
    <source>
        <dbReference type="ARBA" id="ARBA00009533"/>
    </source>
</evidence>
<keyword evidence="5 6" id="KW-0456">Lyase</keyword>
<evidence type="ECO:0000256" key="5">
    <source>
        <dbReference type="ARBA" id="ARBA00023239"/>
    </source>
</evidence>
<dbReference type="InterPro" id="IPR002129">
    <property type="entry name" value="PyrdxlP-dep_de-COase"/>
</dbReference>
<comment type="similarity">
    <text evidence="2 6">Belongs to the group II decarboxylase family.</text>
</comment>
<comment type="cofactor">
    <cofactor evidence="1 6">
        <name>pyridoxal 5'-phosphate</name>
        <dbReference type="ChEBI" id="CHEBI:597326"/>
    </cofactor>
</comment>
<sequence>MEKRSVSDIANLLSKLTHNKQVYVGYPTSTDFDNQHSFELLNHHLNNIGDPFNRPTCFGTFAHERAVVEFFMQLYHTSVENAWGYVAGCSTEAILYACWRYREEASNKVILLSSEYAHYCNAKIANILGIRHQIIPSHPNGSIQIDALSEVISAAPEYSYILVATMGSTITSSYDDVAAAKSAFLTADVEYFIHLDGAFDGAFLPLVEKYRLGEYFTSVNVSGHKFLGAPMPSGILLIDKQFVSGEYIQYINNDDITIGGSRNGLTPVLIYNTIKALNSQAGMKEKYLACLKKAEAFLLTLQQHSINCWKNEKAITIVLEDLPAPVSQKWHFPQYRNRSTLTCLPKFTPQMLNEFITDALNPDAIDMARAKQFDYQVESL</sequence>
<dbReference type="SUPFAM" id="SSF53383">
    <property type="entry name" value="PLP-dependent transferases"/>
    <property type="match status" value="1"/>
</dbReference>
<dbReference type="InterPro" id="IPR015424">
    <property type="entry name" value="PyrdxlP-dep_Trfase"/>
</dbReference>
<dbReference type="EC" id="4.1.1.22" evidence="7"/>
<name>A0ABT3P367_9ALTE</name>
<dbReference type="GO" id="GO:0004398">
    <property type="term" value="F:histidine decarboxylase activity"/>
    <property type="evidence" value="ECO:0007669"/>
    <property type="project" value="UniProtKB-EC"/>
</dbReference>
<comment type="caution">
    <text evidence="7">The sequence shown here is derived from an EMBL/GenBank/DDBJ whole genome shotgun (WGS) entry which is preliminary data.</text>
</comment>
<evidence type="ECO:0000256" key="4">
    <source>
        <dbReference type="ARBA" id="ARBA00022898"/>
    </source>
</evidence>
<evidence type="ECO:0000256" key="3">
    <source>
        <dbReference type="ARBA" id="ARBA00022793"/>
    </source>
</evidence>
<dbReference type="Pfam" id="PF00282">
    <property type="entry name" value="Pyridoxal_deC"/>
    <property type="match status" value="1"/>
</dbReference>
<gene>
    <name evidence="7" type="ORF">OPS25_01680</name>
</gene>
<keyword evidence="4 6" id="KW-0663">Pyridoxal phosphate</keyword>
<evidence type="ECO:0000313" key="8">
    <source>
        <dbReference type="Proteomes" id="UP001142810"/>
    </source>
</evidence>
<dbReference type="InterPro" id="IPR051151">
    <property type="entry name" value="Group_II_Decarboxylase"/>
</dbReference>
<organism evidence="7 8">
    <name type="scientific">Alteromonas aquimaris</name>
    <dbReference type="NCBI Taxonomy" id="2998417"/>
    <lineage>
        <taxon>Bacteria</taxon>
        <taxon>Pseudomonadati</taxon>
        <taxon>Pseudomonadota</taxon>
        <taxon>Gammaproteobacteria</taxon>
        <taxon>Alteromonadales</taxon>
        <taxon>Alteromonadaceae</taxon>
        <taxon>Alteromonas/Salinimonas group</taxon>
        <taxon>Alteromonas</taxon>
    </lineage>
</organism>
<reference evidence="7" key="1">
    <citation type="submission" date="2022-11" db="EMBL/GenBank/DDBJ databases">
        <title>Alteromonas sp. nov., isolated from sea water of the Qingdao.</title>
        <authorList>
            <person name="Wang Q."/>
        </authorList>
    </citation>
    <scope>NUCLEOTIDE SEQUENCE</scope>
    <source>
        <strain evidence="7">ASW11-7</strain>
    </source>
</reference>
<keyword evidence="8" id="KW-1185">Reference proteome</keyword>
<accession>A0ABT3P367</accession>
<dbReference type="RefSeq" id="WP_265615913.1">
    <property type="nucleotide sequence ID" value="NZ_JAPFRD010000002.1"/>
</dbReference>
<dbReference type="Gene3D" id="3.40.640.10">
    <property type="entry name" value="Type I PLP-dependent aspartate aminotransferase-like (Major domain)"/>
    <property type="match status" value="1"/>
</dbReference>
<evidence type="ECO:0000256" key="1">
    <source>
        <dbReference type="ARBA" id="ARBA00001933"/>
    </source>
</evidence>
<dbReference type="PANTHER" id="PTHR46101">
    <property type="match status" value="1"/>
</dbReference>
<dbReference type="NCBIfam" id="NF002748">
    <property type="entry name" value="PRK02769.1"/>
    <property type="match status" value="1"/>
</dbReference>